<dbReference type="Proteomes" id="UP000788993">
    <property type="component" value="Unassembled WGS sequence"/>
</dbReference>
<proteinExistence type="predicted"/>
<reference evidence="1" key="1">
    <citation type="journal article" date="2021" name="Open Biol.">
        <title>Shared evolutionary footprints suggest mitochondrial oxidative damage underlies multiple complex I losses in fungi.</title>
        <authorList>
            <person name="Schikora-Tamarit M.A."/>
            <person name="Marcet-Houben M."/>
            <person name="Nosek J."/>
            <person name="Gabaldon T."/>
        </authorList>
    </citation>
    <scope>NUCLEOTIDE SEQUENCE</scope>
    <source>
        <strain evidence="1">NCAIM Y.01608</strain>
    </source>
</reference>
<accession>A0A9P8PL57</accession>
<dbReference type="EMBL" id="JAEUBD010000526">
    <property type="protein sequence ID" value="KAH3673867.1"/>
    <property type="molecule type" value="Genomic_DNA"/>
</dbReference>
<name>A0A9P8PL57_9ASCO</name>
<comment type="caution">
    <text evidence="1">The sequence shown here is derived from an EMBL/GenBank/DDBJ whole genome shotgun (WGS) entry which is preliminary data.</text>
</comment>
<reference evidence="1" key="2">
    <citation type="submission" date="2021-01" db="EMBL/GenBank/DDBJ databases">
        <authorList>
            <person name="Schikora-Tamarit M.A."/>
        </authorList>
    </citation>
    <scope>NUCLEOTIDE SEQUENCE</scope>
    <source>
        <strain evidence="1">NCAIM Y.01608</strain>
    </source>
</reference>
<dbReference type="AlphaFoldDB" id="A0A9P8PL57"/>
<gene>
    <name evidence="1" type="ORF">OGATHE_001847</name>
</gene>
<protein>
    <submittedName>
        <fullName evidence="1">Uncharacterized protein</fullName>
    </submittedName>
</protein>
<evidence type="ECO:0000313" key="1">
    <source>
        <dbReference type="EMBL" id="KAH3673867.1"/>
    </source>
</evidence>
<evidence type="ECO:0000313" key="2">
    <source>
        <dbReference type="Proteomes" id="UP000788993"/>
    </source>
</evidence>
<sequence length="108" mass="11637">MSGGAGQLHDENRRSWDLASGLVVQGDEIFLLLDLSDTFASSSFGGLDHNWKPDFLGLPKTILRTLTASLGIGFGVDRHDSVLVDGDLVDAGSRPRNTRHLGVLGHNR</sequence>
<keyword evidence="2" id="KW-1185">Reference proteome</keyword>
<organism evidence="1 2">
    <name type="scientific">Ogataea polymorpha</name>
    <dbReference type="NCBI Taxonomy" id="460523"/>
    <lineage>
        <taxon>Eukaryota</taxon>
        <taxon>Fungi</taxon>
        <taxon>Dikarya</taxon>
        <taxon>Ascomycota</taxon>
        <taxon>Saccharomycotina</taxon>
        <taxon>Pichiomycetes</taxon>
        <taxon>Pichiales</taxon>
        <taxon>Pichiaceae</taxon>
        <taxon>Ogataea</taxon>
    </lineage>
</organism>